<dbReference type="AlphaFoldDB" id="A0ABC8QVJ6"/>
<comment type="caution">
    <text evidence="1">The sequence shown here is derived from an EMBL/GenBank/DDBJ whole genome shotgun (WGS) entry which is preliminary data.</text>
</comment>
<sequence>MVLDLELRLSSIHVPSDCECIDDDVVICSPRSFAEAREKSRRNHGPIEVFNVETESQRGFSARLSTVGNRARRTPAKQRTAAGNFSILEGHKTTKSVNVAMREELPFLCLSPRHPLSTAQFA</sequence>
<proteinExistence type="predicted"/>
<evidence type="ECO:0000313" key="1">
    <source>
        <dbReference type="EMBL" id="CAK9136510.1"/>
    </source>
</evidence>
<gene>
    <name evidence="1" type="ORF">ILEXP_LOCUS3493</name>
</gene>
<dbReference type="Proteomes" id="UP001642360">
    <property type="component" value="Unassembled WGS sequence"/>
</dbReference>
<dbReference type="EMBL" id="CAUOFW020000759">
    <property type="protein sequence ID" value="CAK9136510.1"/>
    <property type="molecule type" value="Genomic_DNA"/>
</dbReference>
<keyword evidence="2" id="KW-1185">Reference proteome</keyword>
<accession>A0ABC8QVJ6</accession>
<name>A0ABC8QVJ6_9AQUA</name>
<organism evidence="1 2">
    <name type="scientific">Ilex paraguariensis</name>
    <name type="common">yerba mate</name>
    <dbReference type="NCBI Taxonomy" id="185542"/>
    <lineage>
        <taxon>Eukaryota</taxon>
        <taxon>Viridiplantae</taxon>
        <taxon>Streptophyta</taxon>
        <taxon>Embryophyta</taxon>
        <taxon>Tracheophyta</taxon>
        <taxon>Spermatophyta</taxon>
        <taxon>Magnoliopsida</taxon>
        <taxon>eudicotyledons</taxon>
        <taxon>Gunneridae</taxon>
        <taxon>Pentapetalae</taxon>
        <taxon>asterids</taxon>
        <taxon>campanulids</taxon>
        <taxon>Aquifoliales</taxon>
        <taxon>Aquifoliaceae</taxon>
        <taxon>Ilex</taxon>
    </lineage>
</organism>
<evidence type="ECO:0000313" key="2">
    <source>
        <dbReference type="Proteomes" id="UP001642360"/>
    </source>
</evidence>
<protein>
    <submittedName>
        <fullName evidence="1">Uncharacterized protein</fullName>
    </submittedName>
</protein>
<reference evidence="1 2" key="1">
    <citation type="submission" date="2024-02" db="EMBL/GenBank/DDBJ databases">
        <authorList>
            <person name="Vignale AGUSTIN F."/>
            <person name="Sosa J E."/>
            <person name="Modenutti C."/>
        </authorList>
    </citation>
    <scope>NUCLEOTIDE SEQUENCE [LARGE SCALE GENOMIC DNA]</scope>
</reference>